<dbReference type="Gene3D" id="3.40.50.2000">
    <property type="entry name" value="Glycogen Phosphorylase B"/>
    <property type="match status" value="1"/>
</dbReference>
<accession>A0A8J3UJ35</accession>
<protein>
    <recommendedName>
        <fullName evidence="4">Methyltransferase domain-containing protein</fullName>
    </recommendedName>
</protein>
<name>A0A8J3UJ35_9ACTN</name>
<dbReference type="InterPro" id="IPR029063">
    <property type="entry name" value="SAM-dependent_MTases_sf"/>
</dbReference>
<dbReference type="SUPFAM" id="SSF53335">
    <property type="entry name" value="S-adenosyl-L-methionine-dependent methyltransferases"/>
    <property type="match status" value="1"/>
</dbReference>
<dbReference type="SUPFAM" id="SSF53756">
    <property type="entry name" value="UDP-Glycosyltransferase/glycogen phosphorylase"/>
    <property type="match status" value="1"/>
</dbReference>
<feature type="coiled-coil region" evidence="1">
    <location>
        <begin position="196"/>
        <end position="223"/>
    </location>
</feature>
<keyword evidence="3" id="KW-1185">Reference proteome</keyword>
<sequence>MATGANQSDNGDPGRKWAVGGDLRRWIIEHLPSGSVLLLGGAASPFPLNAPDHTVVDMRHLASTADTAATVDHAWVNDALDPAKDPATVVQRVFQTIKPGGTLVVTVPFGLSRGVSDTPGFYLGSLRRLLEPLFEIAEPELIDGQIAVAGVRRQQPAGVPVFSLDPEETAFSGLDRRLNERLRLEALENVHAAARYAAAKTEVEGLQAELKTTKGDLVAVRRKLAMIRPLLAAPLAVVRGGRRLKRGAARRGRVAVTFMRGAGAPAQRATGQRVPAAAGKATAPPNWRETLVQDFNTWLRAARDAEGDEIVVMFSGTTFVQEHRGNRPIRLTNVYLRRKCPVFFNYYRSNYKQPLPEHPDELLFQSPIDATPELFDALLTADFGDKKKIFYASFPHELMVRHLTVAAMHGWVTVYDARDDWEEFAKVGMAKWYHPGYERYVASHADIATAVSRPLARKMSAIADREVHVVANALDTRFPQASRSTEPTWPPVIGYFGHLTDKWFDWPLVIAAAERYPGYTFELAGHQQPEMEYPPNIKLLGLVGHQDLADRSRTWSLALIPFKNGPLADSVDPIKVYEYLHLRLPVLATYFPQCREYPGTTITEGREEFLELLPRLVGTVVPEKETAEWLTHNTWERRVDRYSELADEVRARGRDGVMALLGAKW</sequence>
<evidence type="ECO:0000313" key="2">
    <source>
        <dbReference type="EMBL" id="GII44667.1"/>
    </source>
</evidence>
<evidence type="ECO:0000313" key="3">
    <source>
        <dbReference type="Proteomes" id="UP000644610"/>
    </source>
</evidence>
<organism evidence="2 3">
    <name type="scientific">Planotetraspora silvatica</name>
    <dbReference type="NCBI Taxonomy" id="234614"/>
    <lineage>
        <taxon>Bacteria</taxon>
        <taxon>Bacillati</taxon>
        <taxon>Actinomycetota</taxon>
        <taxon>Actinomycetes</taxon>
        <taxon>Streptosporangiales</taxon>
        <taxon>Streptosporangiaceae</taxon>
        <taxon>Planotetraspora</taxon>
    </lineage>
</organism>
<comment type="caution">
    <text evidence="2">The sequence shown here is derived from an EMBL/GenBank/DDBJ whole genome shotgun (WGS) entry which is preliminary data.</text>
</comment>
<evidence type="ECO:0008006" key="4">
    <source>
        <dbReference type="Google" id="ProtNLM"/>
    </source>
</evidence>
<dbReference type="AlphaFoldDB" id="A0A8J3UJ35"/>
<proteinExistence type="predicted"/>
<dbReference type="Proteomes" id="UP000644610">
    <property type="component" value="Unassembled WGS sequence"/>
</dbReference>
<evidence type="ECO:0000256" key="1">
    <source>
        <dbReference type="SAM" id="Coils"/>
    </source>
</evidence>
<keyword evidence="1" id="KW-0175">Coiled coil</keyword>
<gene>
    <name evidence="2" type="ORF">Psi02_10910</name>
</gene>
<dbReference type="EMBL" id="BOOQ01000003">
    <property type="protein sequence ID" value="GII44667.1"/>
    <property type="molecule type" value="Genomic_DNA"/>
</dbReference>
<reference evidence="2" key="1">
    <citation type="submission" date="2021-01" db="EMBL/GenBank/DDBJ databases">
        <title>Whole genome shotgun sequence of Planotetraspora silvatica NBRC 100141.</title>
        <authorList>
            <person name="Komaki H."/>
            <person name="Tamura T."/>
        </authorList>
    </citation>
    <scope>NUCLEOTIDE SEQUENCE</scope>
    <source>
        <strain evidence="2">NBRC 100141</strain>
    </source>
</reference>